<evidence type="ECO:0000313" key="1">
    <source>
        <dbReference type="EMBL" id="MCQ4950992.1"/>
    </source>
</evidence>
<dbReference type="Gene3D" id="3.40.50.300">
    <property type="entry name" value="P-loop containing nucleotide triphosphate hydrolases"/>
    <property type="match status" value="1"/>
</dbReference>
<comment type="caution">
    <text evidence="1">The sequence shown here is derived from an EMBL/GenBank/DDBJ whole genome shotgun (WGS) entry which is preliminary data.</text>
</comment>
<dbReference type="EMBL" id="JANGAB010000533">
    <property type="protein sequence ID" value="MCQ4950992.1"/>
    <property type="molecule type" value="Genomic_DNA"/>
</dbReference>
<sequence length="62" mass="6540">MRSQLSAILRGVITQQLLPRVGGGRIAAAEVLVGTDAVLNLIRENKCHQLDTPMQAGAAQGM</sequence>
<accession>A0AAW5KGC1</accession>
<feature type="non-terminal residue" evidence="1">
    <location>
        <position position="62"/>
    </location>
</feature>
<organism evidence="1 2">
    <name type="scientific">Bittarella massiliensis</name>
    <name type="common">ex Durand et al. 2017</name>
    <dbReference type="NCBI Taxonomy" id="1720313"/>
    <lineage>
        <taxon>Bacteria</taxon>
        <taxon>Bacillati</taxon>
        <taxon>Bacillota</taxon>
        <taxon>Clostridia</taxon>
        <taxon>Eubacteriales</taxon>
        <taxon>Oscillospiraceae</taxon>
        <taxon>Bittarella (ex Durand et al. 2017)</taxon>
    </lineage>
</organism>
<name>A0AAW5KGC1_9FIRM</name>
<reference evidence="1" key="1">
    <citation type="submission" date="2022-06" db="EMBL/GenBank/DDBJ databases">
        <title>Isolation of gut microbiota from human fecal samples.</title>
        <authorList>
            <person name="Pamer E.G."/>
            <person name="Barat B."/>
            <person name="Waligurski E."/>
            <person name="Medina S."/>
            <person name="Paddock L."/>
            <person name="Mostad J."/>
        </authorList>
    </citation>
    <scope>NUCLEOTIDE SEQUENCE</scope>
    <source>
        <strain evidence="1">DFI.7.96</strain>
    </source>
</reference>
<evidence type="ECO:0000313" key="2">
    <source>
        <dbReference type="Proteomes" id="UP001205063"/>
    </source>
</evidence>
<protein>
    <submittedName>
        <fullName evidence="1">Type IV pilus twitching motility protein PilT</fullName>
    </submittedName>
</protein>
<proteinExistence type="predicted"/>
<gene>
    <name evidence="1" type="ORF">NE646_15355</name>
</gene>
<dbReference type="AlphaFoldDB" id="A0AAW5KGC1"/>
<dbReference type="InterPro" id="IPR027417">
    <property type="entry name" value="P-loop_NTPase"/>
</dbReference>
<dbReference type="Proteomes" id="UP001205063">
    <property type="component" value="Unassembled WGS sequence"/>
</dbReference>